<dbReference type="PANTHER" id="PTHR34047:SF8">
    <property type="entry name" value="PROTEIN YKFC"/>
    <property type="match status" value="1"/>
</dbReference>
<dbReference type="Pfam" id="PF00078">
    <property type="entry name" value="RVT_1"/>
    <property type="match status" value="1"/>
</dbReference>
<dbReference type="InterPro" id="IPR051083">
    <property type="entry name" value="GrpII_Intron_Splice-Mob/Def"/>
</dbReference>
<sequence>MLLEEIEFHIEQIAERKSKEFQKYHNNIELINQRERRRLKNPILKEVRTPEEWDVDKKFNPFYVLKHKNQIAKSIFKKLINGTYQPFTPYVKQIPKKNSTKTRPVHVYQIPDEAVSNYLYNRLLSKNKHRFSSFAYAYRNDRNVHYAIQDIALDIKGNPRMFVAEFDFRDFFGSINHEYLFSQFNKNGFLISDFESDIIKKFLIHFPKGIAQGTSISLFLANLACWSLDKKLELEGLRFARYADDTVIWSESYQKICKSFDIIQDFSRETGVEINFDKSNGISLLSKKGMPSEFHSDKKSIEFLGYKLSGDNISIKPSSVNKIKEHISYLLFKNLIQPLNTKPLQSVKIPSNNNDSDFVTAIMQIRRYLYGNLNENMLKNYLNGSYKRLNFKGVMSFYPLIDDEKQMKELDRWLLSTILNTLRKRNKLLISHGHKRSNQFPFSLDKNNLLKECKRKRIHGKKGLIEIPSFTRIYQAIKESVTVKGIEATMHPKSNEYSY</sequence>
<comment type="caution">
    <text evidence="2">The sequence shown here is derived from an EMBL/GenBank/DDBJ whole genome shotgun (WGS) entry which is preliminary data.</text>
</comment>
<name>A0A5D4SAS4_9BACI</name>
<dbReference type="InterPro" id="IPR043502">
    <property type="entry name" value="DNA/RNA_pol_sf"/>
</dbReference>
<dbReference type="InterPro" id="IPR000477">
    <property type="entry name" value="RT_dom"/>
</dbReference>
<accession>A0A5D4SAS4</accession>
<dbReference type="AlphaFoldDB" id="A0A5D4SAS4"/>
<dbReference type="SUPFAM" id="SSF56672">
    <property type="entry name" value="DNA/RNA polymerases"/>
    <property type="match status" value="1"/>
</dbReference>
<reference evidence="2 3" key="1">
    <citation type="submission" date="2019-08" db="EMBL/GenBank/DDBJ databases">
        <title>Bacillus genomes from the desert of Cuatro Cienegas, Coahuila.</title>
        <authorList>
            <person name="Olmedo-Alvarez G."/>
        </authorList>
    </citation>
    <scope>NUCLEOTIDE SEQUENCE [LARGE SCALE GENOMIC DNA]</scope>
    <source>
        <strain evidence="2 3">CH37_1T</strain>
    </source>
</reference>
<proteinExistence type="predicted"/>
<dbReference type="RefSeq" id="WP_148950852.1">
    <property type="nucleotide sequence ID" value="NZ_VTES01000006.1"/>
</dbReference>
<feature type="domain" description="Reverse transcriptase" evidence="1">
    <location>
        <begin position="75"/>
        <end position="308"/>
    </location>
</feature>
<dbReference type="PROSITE" id="PS50878">
    <property type="entry name" value="RT_POL"/>
    <property type="match status" value="1"/>
</dbReference>
<organism evidence="2 3">
    <name type="scientific">Bacillus infantis</name>
    <dbReference type="NCBI Taxonomy" id="324767"/>
    <lineage>
        <taxon>Bacteria</taxon>
        <taxon>Bacillati</taxon>
        <taxon>Bacillota</taxon>
        <taxon>Bacilli</taxon>
        <taxon>Bacillales</taxon>
        <taxon>Bacillaceae</taxon>
        <taxon>Bacillus</taxon>
    </lineage>
</organism>
<dbReference type="PANTHER" id="PTHR34047">
    <property type="entry name" value="NUCLEAR INTRON MATURASE 1, MITOCHONDRIAL-RELATED"/>
    <property type="match status" value="1"/>
</dbReference>
<protein>
    <submittedName>
        <fullName evidence="2">RNA-dependent DNA polymerase</fullName>
    </submittedName>
</protein>
<dbReference type="EMBL" id="VTES01000006">
    <property type="protein sequence ID" value="TYS60703.1"/>
    <property type="molecule type" value="Genomic_DNA"/>
</dbReference>
<dbReference type="Proteomes" id="UP000323732">
    <property type="component" value="Unassembled WGS sequence"/>
</dbReference>
<evidence type="ECO:0000259" key="1">
    <source>
        <dbReference type="PROSITE" id="PS50878"/>
    </source>
</evidence>
<evidence type="ECO:0000313" key="2">
    <source>
        <dbReference type="EMBL" id="TYS60703.1"/>
    </source>
</evidence>
<evidence type="ECO:0000313" key="3">
    <source>
        <dbReference type="Proteomes" id="UP000323732"/>
    </source>
</evidence>
<gene>
    <name evidence="2" type="ORF">FZD47_21075</name>
</gene>